<protein>
    <submittedName>
        <fullName evidence="1">Uncharacterized protein</fullName>
    </submittedName>
</protein>
<dbReference type="EnsemblPlants" id="TuG1812G0300004224.01.T01">
    <property type="protein sequence ID" value="TuG1812G0300004224.01.T01"/>
    <property type="gene ID" value="TuG1812G0300004224.01"/>
</dbReference>
<keyword evidence="2" id="KW-1185">Reference proteome</keyword>
<dbReference type="Gramene" id="TuG1812G0300004224.01.T02">
    <property type="protein sequence ID" value="TuG1812G0300004224.01.T02"/>
    <property type="gene ID" value="TuG1812G0300004224.01"/>
</dbReference>
<sequence length="132" mass="14619">GQARGHRSSARRGGGGGLAVVAVADFQPPPRLRSHAKPLLFTSGRARKNAALDFRRRICPVKELPSLTCQKKRKRTAFSRRIQQISAVKLISGRCMDLLMAVHCARDDPSGVYILFISPDKPICTKLIIQRM</sequence>
<accession>A0A8R7PVI0</accession>
<dbReference type="Gramene" id="TuG1812G0300004224.01.T01">
    <property type="protein sequence ID" value="TuG1812G0300004224.01.T01"/>
    <property type="gene ID" value="TuG1812G0300004224.01"/>
</dbReference>
<name>A0A8R7PVI0_TRIUA</name>
<dbReference type="Gramene" id="TuG1812G0300004224.01.T03">
    <property type="protein sequence ID" value="TuG1812G0300004224.01.T03"/>
    <property type="gene ID" value="TuG1812G0300004224.01"/>
</dbReference>
<dbReference type="EnsemblPlants" id="TuG1812G0300004224.01.T02">
    <property type="protein sequence ID" value="TuG1812G0300004224.01.T02"/>
    <property type="gene ID" value="TuG1812G0300004224.01"/>
</dbReference>
<proteinExistence type="predicted"/>
<reference evidence="2" key="1">
    <citation type="journal article" date="2013" name="Nature">
        <title>Draft genome of the wheat A-genome progenitor Triticum urartu.</title>
        <authorList>
            <person name="Ling H.Q."/>
            <person name="Zhao S."/>
            <person name="Liu D."/>
            <person name="Wang J."/>
            <person name="Sun H."/>
            <person name="Zhang C."/>
            <person name="Fan H."/>
            <person name="Li D."/>
            <person name="Dong L."/>
            <person name="Tao Y."/>
            <person name="Gao C."/>
            <person name="Wu H."/>
            <person name="Li Y."/>
            <person name="Cui Y."/>
            <person name="Guo X."/>
            <person name="Zheng S."/>
            <person name="Wang B."/>
            <person name="Yu K."/>
            <person name="Liang Q."/>
            <person name="Yang W."/>
            <person name="Lou X."/>
            <person name="Chen J."/>
            <person name="Feng M."/>
            <person name="Jian J."/>
            <person name="Zhang X."/>
            <person name="Luo G."/>
            <person name="Jiang Y."/>
            <person name="Liu J."/>
            <person name="Wang Z."/>
            <person name="Sha Y."/>
            <person name="Zhang B."/>
            <person name="Wu H."/>
            <person name="Tang D."/>
            <person name="Shen Q."/>
            <person name="Xue P."/>
            <person name="Zou S."/>
            <person name="Wang X."/>
            <person name="Liu X."/>
            <person name="Wang F."/>
            <person name="Yang Y."/>
            <person name="An X."/>
            <person name="Dong Z."/>
            <person name="Zhang K."/>
            <person name="Zhang X."/>
            <person name="Luo M.C."/>
            <person name="Dvorak J."/>
            <person name="Tong Y."/>
            <person name="Wang J."/>
            <person name="Yang H."/>
            <person name="Li Z."/>
            <person name="Wang D."/>
            <person name="Zhang A."/>
            <person name="Wang J."/>
        </authorList>
    </citation>
    <scope>NUCLEOTIDE SEQUENCE</scope>
    <source>
        <strain evidence="2">cv. G1812</strain>
    </source>
</reference>
<reference evidence="1" key="2">
    <citation type="submission" date="2018-03" db="EMBL/GenBank/DDBJ databases">
        <title>The Triticum urartu genome reveals the dynamic nature of wheat genome evolution.</title>
        <authorList>
            <person name="Ling H."/>
            <person name="Ma B."/>
            <person name="Shi X."/>
            <person name="Liu H."/>
            <person name="Dong L."/>
            <person name="Sun H."/>
            <person name="Cao Y."/>
            <person name="Gao Q."/>
            <person name="Zheng S."/>
            <person name="Li Y."/>
            <person name="Yu Y."/>
            <person name="Du H."/>
            <person name="Qi M."/>
            <person name="Li Y."/>
            <person name="Yu H."/>
            <person name="Cui Y."/>
            <person name="Wang N."/>
            <person name="Chen C."/>
            <person name="Wu H."/>
            <person name="Zhao Y."/>
            <person name="Zhang J."/>
            <person name="Li Y."/>
            <person name="Zhou W."/>
            <person name="Zhang B."/>
            <person name="Hu W."/>
            <person name="Eijk M."/>
            <person name="Tang J."/>
            <person name="Witsenboer H."/>
            <person name="Zhao S."/>
            <person name="Li Z."/>
            <person name="Zhang A."/>
            <person name="Wang D."/>
            <person name="Liang C."/>
        </authorList>
    </citation>
    <scope>NUCLEOTIDE SEQUENCE [LARGE SCALE GENOMIC DNA]</scope>
    <source>
        <strain evidence="1">cv. G1812</strain>
    </source>
</reference>
<organism evidence="1 2">
    <name type="scientific">Triticum urartu</name>
    <name type="common">Red wild einkorn</name>
    <name type="synonym">Crithodium urartu</name>
    <dbReference type="NCBI Taxonomy" id="4572"/>
    <lineage>
        <taxon>Eukaryota</taxon>
        <taxon>Viridiplantae</taxon>
        <taxon>Streptophyta</taxon>
        <taxon>Embryophyta</taxon>
        <taxon>Tracheophyta</taxon>
        <taxon>Spermatophyta</taxon>
        <taxon>Magnoliopsida</taxon>
        <taxon>Liliopsida</taxon>
        <taxon>Poales</taxon>
        <taxon>Poaceae</taxon>
        <taxon>BOP clade</taxon>
        <taxon>Pooideae</taxon>
        <taxon>Triticodae</taxon>
        <taxon>Triticeae</taxon>
        <taxon>Triticinae</taxon>
        <taxon>Triticum</taxon>
    </lineage>
</organism>
<dbReference type="EnsemblPlants" id="TuG1812G0300004224.01.T03">
    <property type="protein sequence ID" value="TuG1812G0300004224.01.T03"/>
    <property type="gene ID" value="TuG1812G0300004224.01"/>
</dbReference>
<evidence type="ECO:0000313" key="1">
    <source>
        <dbReference type="EnsemblPlants" id="TuG1812G0300004224.01.T01"/>
    </source>
</evidence>
<dbReference type="AlphaFoldDB" id="A0A8R7PVI0"/>
<reference evidence="1" key="3">
    <citation type="submission" date="2022-06" db="UniProtKB">
        <authorList>
            <consortium name="EnsemblPlants"/>
        </authorList>
    </citation>
    <scope>IDENTIFICATION</scope>
</reference>
<dbReference type="Proteomes" id="UP000015106">
    <property type="component" value="Chromosome 3"/>
</dbReference>
<evidence type="ECO:0000313" key="2">
    <source>
        <dbReference type="Proteomes" id="UP000015106"/>
    </source>
</evidence>